<dbReference type="NCBIfam" id="TIGR03144">
    <property type="entry name" value="cytochr_II_ccsB"/>
    <property type="match status" value="1"/>
</dbReference>
<evidence type="ECO:0000256" key="1">
    <source>
        <dbReference type="ARBA" id="ARBA00004141"/>
    </source>
</evidence>
<keyword evidence="3" id="KW-0201">Cytochrome c-type biogenesis</keyword>
<evidence type="ECO:0000313" key="8">
    <source>
        <dbReference type="EMBL" id="OGL52772.1"/>
    </source>
</evidence>
<evidence type="ECO:0000313" key="9">
    <source>
        <dbReference type="Proteomes" id="UP000178082"/>
    </source>
</evidence>
<dbReference type="Proteomes" id="UP000178082">
    <property type="component" value="Unassembled WGS sequence"/>
</dbReference>
<protein>
    <submittedName>
        <fullName evidence="8">C-type cytochrome biogenesis protein CcsB</fullName>
    </submittedName>
</protein>
<dbReference type="EMBL" id="MGDI01000029">
    <property type="protein sequence ID" value="OGL52772.1"/>
    <property type="molecule type" value="Genomic_DNA"/>
</dbReference>
<gene>
    <name evidence="8" type="ORF">A3G31_00020</name>
</gene>
<name>A0A1F7SG62_9BACT</name>
<dbReference type="InterPro" id="IPR045062">
    <property type="entry name" value="Cyt_c_biogenesis_CcsA/CcmC"/>
</dbReference>
<keyword evidence="4 6" id="KW-1133">Transmembrane helix</keyword>
<dbReference type="GO" id="GO:0020037">
    <property type="term" value="F:heme binding"/>
    <property type="evidence" value="ECO:0007669"/>
    <property type="project" value="InterPro"/>
</dbReference>
<dbReference type="InterPro" id="IPR017562">
    <property type="entry name" value="Cyt_c_biogenesis_CcsA"/>
</dbReference>
<feature type="transmembrane region" description="Helical" evidence="6">
    <location>
        <begin position="39"/>
        <end position="56"/>
    </location>
</feature>
<accession>A0A1F7SG62</accession>
<feature type="transmembrane region" description="Helical" evidence="6">
    <location>
        <begin position="68"/>
        <end position="88"/>
    </location>
</feature>
<feature type="domain" description="Cytochrome c assembly protein" evidence="7">
    <location>
        <begin position="70"/>
        <end position="276"/>
    </location>
</feature>
<dbReference type="AlphaFoldDB" id="A0A1F7SG62"/>
<feature type="transmembrane region" description="Helical" evidence="6">
    <location>
        <begin position="225"/>
        <end position="243"/>
    </location>
</feature>
<dbReference type="GO" id="GO:0017004">
    <property type="term" value="P:cytochrome complex assembly"/>
    <property type="evidence" value="ECO:0007669"/>
    <property type="project" value="UniProtKB-KW"/>
</dbReference>
<evidence type="ECO:0000256" key="2">
    <source>
        <dbReference type="ARBA" id="ARBA00022692"/>
    </source>
</evidence>
<feature type="transmembrane region" description="Helical" evidence="6">
    <location>
        <begin position="6"/>
        <end position="27"/>
    </location>
</feature>
<sequence length="279" mass="32214">MLSTRFFEISLILYVAATLTYIFYLFLNKENLGKFATRIIVSTFLCHTVGIVLRWKESYDLGFGHIPLTSLFEAIILFSWLVVLIYIGVEYIYKYKVLGAFVIPLSIIALVYSTFLSDEIKPIIPQLQSYWLYAHAITCFLGYAAFTIAFTISIISLFKIRVEKKEGKEEESFLSRLPNVKELDLVNYKVIAFGFSFWTIGMFSGAYWSYYLYGTYWDWSSKDTGMLLTWLIYATFLHLRLNYGWVGTRSAIISIIGFSFSLILFFAVNLIITGVHAIF</sequence>
<evidence type="ECO:0000256" key="4">
    <source>
        <dbReference type="ARBA" id="ARBA00022989"/>
    </source>
</evidence>
<feature type="transmembrane region" description="Helical" evidence="6">
    <location>
        <begin position="130"/>
        <end position="158"/>
    </location>
</feature>
<evidence type="ECO:0000256" key="5">
    <source>
        <dbReference type="ARBA" id="ARBA00023136"/>
    </source>
</evidence>
<keyword evidence="5 6" id="KW-0472">Membrane</keyword>
<proteinExistence type="predicted"/>
<comment type="subcellular location">
    <subcellularLocation>
        <location evidence="1">Membrane</location>
        <topology evidence="1">Multi-pass membrane protein</topology>
    </subcellularLocation>
</comment>
<dbReference type="STRING" id="1817883.A3G31_00020"/>
<dbReference type="Pfam" id="PF01578">
    <property type="entry name" value="Cytochrom_C_asm"/>
    <property type="match status" value="1"/>
</dbReference>
<feature type="transmembrane region" description="Helical" evidence="6">
    <location>
        <begin position="95"/>
        <end position="115"/>
    </location>
</feature>
<dbReference type="PANTHER" id="PTHR30071:SF1">
    <property type="entry name" value="CYTOCHROME B_B6 PROTEIN-RELATED"/>
    <property type="match status" value="1"/>
</dbReference>
<organism evidence="8 9">
    <name type="scientific">Candidatus Schekmanbacteria bacterium RIFCSPLOWO2_12_FULL_38_15</name>
    <dbReference type="NCBI Taxonomy" id="1817883"/>
    <lineage>
        <taxon>Bacteria</taxon>
        <taxon>Candidatus Schekmaniibacteriota</taxon>
    </lineage>
</organism>
<keyword evidence="2 6" id="KW-0812">Transmembrane</keyword>
<feature type="transmembrane region" description="Helical" evidence="6">
    <location>
        <begin position="255"/>
        <end position="278"/>
    </location>
</feature>
<comment type="caution">
    <text evidence="8">The sequence shown here is derived from an EMBL/GenBank/DDBJ whole genome shotgun (WGS) entry which is preliminary data.</text>
</comment>
<feature type="transmembrane region" description="Helical" evidence="6">
    <location>
        <begin position="190"/>
        <end position="213"/>
    </location>
</feature>
<dbReference type="InterPro" id="IPR002541">
    <property type="entry name" value="Cyt_c_assembly"/>
</dbReference>
<reference evidence="8 9" key="1">
    <citation type="journal article" date="2016" name="Nat. Commun.">
        <title>Thousands of microbial genomes shed light on interconnected biogeochemical processes in an aquifer system.</title>
        <authorList>
            <person name="Anantharaman K."/>
            <person name="Brown C.T."/>
            <person name="Hug L.A."/>
            <person name="Sharon I."/>
            <person name="Castelle C.J."/>
            <person name="Probst A.J."/>
            <person name="Thomas B.C."/>
            <person name="Singh A."/>
            <person name="Wilkins M.J."/>
            <person name="Karaoz U."/>
            <person name="Brodie E.L."/>
            <person name="Williams K.H."/>
            <person name="Hubbard S.S."/>
            <person name="Banfield J.F."/>
        </authorList>
    </citation>
    <scope>NUCLEOTIDE SEQUENCE [LARGE SCALE GENOMIC DNA]</scope>
</reference>
<evidence type="ECO:0000259" key="7">
    <source>
        <dbReference type="Pfam" id="PF01578"/>
    </source>
</evidence>
<evidence type="ECO:0000256" key="6">
    <source>
        <dbReference type="SAM" id="Phobius"/>
    </source>
</evidence>
<dbReference type="GO" id="GO:0005886">
    <property type="term" value="C:plasma membrane"/>
    <property type="evidence" value="ECO:0007669"/>
    <property type="project" value="TreeGrafter"/>
</dbReference>
<dbReference type="PANTHER" id="PTHR30071">
    <property type="entry name" value="HEME EXPORTER PROTEIN C"/>
    <property type="match status" value="1"/>
</dbReference>
<evidence type="ECO:0000256" key="3">
    <source>
        <dbReference type="ARBA" id="ARBA00022748"/>
    </source>
</evidence>